<proteinExistence type="predicted"/>
<name>A0A1I0R6P4_9BACT</name>
<keyword evidence="3" id="KW-1185">Reference proteome</keyword>
<dbReference type="GO" id="GO:0016116">
    <property type="term" value="P:carotenoid metabolic process"/>
    <property type="evidence" value="ECO:0007669"/>
    <property type="project" value="InterPro"/>
</dbReference>
<dbReference type="InterPro" id="IPR045892">
    <property type="entry name" value="CrtISO-like"/>
</dbReference>
<dbReference type="Proteomes" id="UP000199437">
    <property type="component" value="Unassembled WGS sequence"/>
</dbReference>
<dbReference type="STRING" id="1267423.SAMN05216290_3138"/>
<organism evidence="2 3">
    <name type="scientific">Roseivirga pacifica</name>
    <dbReference type="NCBI Taxonomy" id="1267423"/>
    <lineage>
        <taxon>Bacteria</taxon>
        <taxon>Pseudomonadati</taxon>
        <taxon>Bacteroidota</taxon>
        <taxon>Cytophagia</taxon>
        <taxon>Cytophagales</taxon>
        <taxon>Roseivirgaceae</taxon>
        <taxon>Roseivirga</taxon>
    </lineage>
</organism>
<gene>
    <name evidence="2" type="ORF">SAMN05216290_3138</name>
</gene>
<dbReference type="AlphaFoldDB" id="A0A1I0R6P4"/>
<dbReference type="OrthoDB" id="9789960at2"/>
<dbReference type="GeneID" id="99987816"/>
<dbReference type="PANTHER" id="PTHR46313">
    <property type="match status" value="1"/>
</dbReference>
<evidence type="ECO:0000259" key="1">
    <source>
        <dbReference type="Pfam" id="PF01593"/>
    </source>
</evidence>
<sequence>MKNTQVLIIGSGMGALVAGAMLTKKGLKTTVLEQNYLPGGCTSAYWRKGFVFETGATTLVGLGNGMPLQYVLDETGIELNARRLDLPMRVHLSNGLVCARFEGREQWIKEAERVFGAKGQRQFWEECYRVSDFVWETSLKQLSFPLNNLSDLIEAVKNASLKQVKYLPYVFKTVESVVNRYGLHTNKAFVDFVNEQLLISAQNHMGEVNFMFGAAALCYTNLPNYYIDGGLINLVQPFVDYIESNGGEVNLREGVRSVVKNDRGYEVESSTAVYQTEFLISGIPINNTLEYFPEIKPKFEQQLMSSDQLNSAFQLGIGFKPHRSFDTIHHQIHLSSPLEGIGSKSIFISLNHPADLSRTDDEGLAVMSVSTHWQNPAYLTYETDKLTDAVIDVLVEKDFLKRENIVYQHSSGPKSWQKWTGRKWGFVGGYPQFNHIKPWQMLGARLDGHKAYQVGDTVYPGQGIPGVTLSGIIAAKKLLRDWSL</sequence>
<protein>
    <submittedName>
        <fullName evidence="2">Phytoene dehydrogenase-related protein</fullName>
    </submittedName>
</protein>
<dbReference type="InterPro" id="IPR002937">
    <property type="entry name" value="Amino_oxidase"/>
</dbReference>
<dbReference type="PANTHER" id="PTHR46313:SF3">
    <property type="entry name" value="PROLYCOPENE ISOMERASE, CHLOROPLASTIC"/>
    <property type="match status" value="1"/>
</dbReference>
<dbReference type="GO" id="GO:0016491">
    <property type="term" value="F:oxidoreductase activity"/>
    <property type="evidence" value="ECO:0007669"/>
    <property type="project" value="InterPro"/>
</dbReference>
<feature type="domain" description="Amine oxidase" evidence="1">
    <location>
        <begin position="16"/>
        <end position="478"/>
    </location>
</feature>
<dbReference type="SUPFAM" id="SSF51905">
    <property type="entry name" value="FAD/NAD(P)-binding domain"/>
    <property type="match status" value="1"/>
</dbReference>
<dbReference type="Pfam" id="PF01593">
    <property type="entry name" value="Amino_oxidase"/>
    <property type="match status" value="1"/>
</dbReference>
<evidence type="ECO:0000313" key="3">
    <source>
        <dbReference type="Proteomes" id="UP000199437"/>
    </source>
</evidence>
<reference evidence="3" key="1">
    <citation type="submission" date="2016-10" db="EMBL/GenBank/DDBJ databases">
        <authorList>
            <person name="Varghese N."/>
            <person name="Submissions S."/>
        </authorList>
    </citation>
    <scope>NUCLEOTIDE SEQUENCE [LARGE SCALE GENOMIC DNA]</scope>
    <source>
        <strain evidence="3">CGMCC 1.12402</strain>
    </source>
</reference>
<dbReference type="InterPro" id="IPR036188">
    <property type="entry name" value="FAD/NAD-bd_sf"/>
</dbReference>
<dbReference type="Gene3D" id="3.50.50.60">
    <property type="entry name" value="FAD/NAD(P)-binding domain"/>
    <property type="match status" value="2"/>
</dbReference>
<accession>A0A1I0R6P4</accession>
<evidence type="ECO:0000313" key="2">
    <source>
        <dbReference type="EMBL" id="SEW36072.1"/>
    </source>
</evidence>
<dbReference type="RefSeq" id="WP_121505199.1">
    <property type="nucleotide sequence ID" value="NZ_FOIR01000003.1"/>
</dbReference>
<dbReference type="EMBL" id="FOIR01000003">
    <property type="protein sequence ID" value="SEW36072.1"/>
    <property type="molecule type" value="Genomic_DNA"/>
</dbReference>